<dbReference type="SMART" id="SM00421">
    <property type="entry name" value="HTH_LUXR"/>
    <property type="match status" value="1"/>
</dbReference>
<name>A0A1Q4H7B8_9MYCO</name>
<evidence type="ECO:0000313" key="11">
    <source>
        <dbReference type="Proteomes" id="UP000220340"/>
    </source>
</evidence>
<dbReference type="GO" id="GO:0003677">
    <property type="term" value="F:DNA binding"/>
    <property type="evidence" value="ECO:0007669"/>
    <property type="project" value="UniProtKB-KW"/>
</dbReference>
<protein>
    <submittedName>
        <fullName evidence="9">DNA-binding response regulator</fullName>
    </submittedName>
</protein>
<proteinExistence type="predicted"/>
<dbReference type="CDD" id="cd06170">
    <property type="entry name" value="LuxR_C_like"/>
    <property type="match status" value="1"/>
</dbReference>
<dbReference type="Gene3D" id="3.40.50.2300">
    <property type="match status" value="1"/>
</dbReference>
<dbReference type="InterPro" id="IPR039420">
    <property type="entry name" value="WalR-like"/>
</dbReference>
<dbReference type="PROSITE" id="PS00622">
    <property type="entry name" value="HTH_LUXR_1"/>
    <property type="match status" value="1"/>
</dbReference>
<evidence type="ECO:0000259" key="7">
    <source>
        <dbReference type="PROSITE" id="PS50110"/>
    </source>
</evidence>
<evidence type="ECO:0000313" key="10">
    <source>
        <dbReference type="Proteomes" id="UP000191039"/>
    </source>
</evidence>
<keyword evidence="3 9" id="KW-0238">DNA-binding</keyword>
<dbReference type="PROSITE" id="PS50043">
    <property type="entry name" value="HTH_LUXR_2"/>
    <property type="match status" value="1"/>
</dbReference>
<dbReference type="Proteomes" id="UP000191039">
    <property type="component" value="Unassembled WGS sequence"/>
</dbReference>
<evidence type="ECO:0000256" key="5">
    <source>
        <dbReference type="PROSITE-ProRule" id="PRU00169"/>
    </source>
</evidence>
<dbReference type="PANTHER" id="PTHR43214:SF24">
    <property type="entry name" value="TRANSCRIPTIONAL REGULATORY PROTEIN NARL-RELATED"/>
    <property type="match status" value="1"/>
</dbReference>
<dbReference type="STRING" id="1801.BRW64_23280"/>
<dbReference type="Pfam" id="PF00072">
    <property type="entry name" value="Response_reg"/>
    <property type="match status" value="1"/>
</dbReference>
<dbReference type="InterPro" id="IPR000792">
    <property type="entry name" value="Tscrpt_reg_LuxR_C"/>
</dbReference>
<evidence type="ECO:0000256" key="1">
    <source>
        <dbReference type="ARBA" id="ARBA00022553"/>
    </source>
</evidence>
<dbReference type="GO" id="GO:0000160">
    <property type="term" value="P:phosphorelay signal transduction system"/>
    <property type="evidence" value="ECO:0007669"/>
    <property type="project" value="InterPro"/>
</dbReference>
<keyword evidence="4" id="KW-0804">Transcription</keyword>
<dbReference type="OrthoDB" id="9808843at2"/>
<evidence type="ECO:0000313" key="9">
    <source>
        <dbReference type="EMBL" id="PEG55346.1"/>
    </source>
</evidence>
<dbReference type="GO" id="GO:0006355">
    <property type="term" value="P:regulation of DNA-templated transcription"/>
    <property type="evidence" value="ECO:0007669"/>
    <property type="project" value="InterPro"/>
</dbReference>
<dbReference type="PROSITE" id="PS50110">
    <property type="entry name" value="RESPONSE_REGULATORY"/>
    <property type="match status" value="1"/>
</dbReference>
<sequence>MTGGGGRGDGKHTVLLVDDHPVVREGLRGMIEAEDDLTVVGEAASGTEARTMAAALRPDVILMDLRMPDGDGVTTTERILAELPQTRIVVVTTYESDADILRAVEAGAAGYLLKDASRAELAAAVREAAAGKTVLAPSVAGRLMGLMREPAPAALTAREIEVLTQVAQGQTNADIGRALHISEATVKTHLLRTFSKLEVSDRTAAVTTAMALGLLR</sequence>
<dbReference type="InterPro" id="IPR001789">
    <property type="entry name" value="Sig_transdc_resp-reg_receiver"/>
</dbReference>
<dbReference type="RefSeq" id="WP_073858827.1">
    <property type="nucleotide sequence ID" value="NZ_BAAATC010000006.1"/>
</dbReference>
<dbReference type="InterPro" id="IPR011006">
    <property type="entry name" value="CheY-like_superfamily"/>
</dbReference>
<organism evidence="9 11">
    <name type="scientific">Mycolicibacterium diernhoferi</name>
    <dbReference type="NCBI Taxonomy" id="1801"/>
    <lineage>
        <taxon>Bacteria</taxon>
        <taxon>Bacillati</taxon>
        <taxon>Actinomycetota</taxon>
        <taxon>Actinomycetes</taxon>
        <taxon>Mycobacteriales</taxon>
        <taxon>Mycobacteriaceae</taxon>
        <taxon>Mycolicibacterium</taxon>
    </lineage>
</organism>
<evidence type="ECO:0000256" key="4">
    <source>
        <dbReference type="ARBA" id="ARBA00023163"/>
    </source>
</evidence>
<dbReference type="SUPFAM" id="SSF46894">
    <property type="entry name" value="C-terminal effector domain of the bipartite response regulators"/>
    <property type="match status" value="1"/>
</dbReference>
<dbReference type="EMBL" id="PDCR01000007">
    <property type="protein sequence ID" value="PEG55346.1"/>
    <property type="molecule type" value="Genomic_DNA"/>
</dbReference>
<keyword evidence="1 5" id="KW-0597">Phosphoprotein</keyword>
<dbReference type="EMBL" id="MIJD01000265">
    <property type="protein sequence ID" value="OPE50158.1"/>
    <property type="molecule type" value="Genomic_DNA"/>
</dbReference>
<dbReference type="InterPro" id="IPR016032">
    <property type="entry name" value="Sig_transdc_resp-reg_C-effctor"/>
</dbReference>
<feature type="domain" description="HTH luxR-type" evidence="6">
    <location>
        <begin position="148"/>
        <end position="213"/>
    </location>
</feature>
<evidence type="ECO:0000259" key="6">
    <source>
        <dbReference type="PROSITE" id="PS50043"/>
    </source>
</evidence>
<dbReference type="AlphaFoldDB" id="A0A1Q4H7B8"/>
<reference evidence="9 11" key="2">
    <citation type="submission" date="2017-10" db="EMBL/GenBank/DDBJ databases">
        <title>The new phylogeny of genus Mycobacterium.</title>
        <authorList>
            <person name="Tortoli E."/>
            <person name="Trovato A."/>
            <person name="Cirillo D.M."/>
        </authorList>
    </citation>
    <scope>NUCLEOTIDE SEQUENCE [LARGE SCALE GENOMIC DNA]</scope>
    <source>
        <strain evidence="9 11">IP141170001</strain>
    </source>
</reference>
<keyword evidence="2" id="KW-0805">Transcription regulation</keyword>
<dbReference type="Proteomes" id="UP000220340">
    <property type="component" value="Unassembled WGS sequence"/>
</dbReference>
<dbReference type="CDD" id="cd17535">
    <property type="entry name" value="REC_NarL-like"/>
    <property type="match status" value="1"/>
</dbReference>
<feature type="domain" description="Response regulatory" evidence="7">
    <location>
        <begin position="13"/>
        <end position="129"/>
    </location>
</feature>
<dbReference type="SMART" id="SM00448">
    <property type="entry name" value="REC"/>
    <property type="match status" value="1"/>
</dbReference>
<comment type="caution">
    <text evidence="9">The sequence shown here is derived from an EMBL/GenBank/DDBJ whole genome shotgun (WGS) entry which is preliminary data.</text>
</comment>
<dbReference type="PRINTS" id="PR00038">
    <property type="entry name" value="HTHLUXR"/>
</dbReference>
<dbReference type="Pfam" id="PF00196">
    <property type="entry name" value="GerE"/>
    <property type="match status" value="1"/>
</dbReference>
<dbReference type="PANTHER" id="PTHR43214">
    <property type="entry name" value="TWO-COMPONENT RESPONSE REGULATOR"/>
    <property type="match status" value="1"/>
</dbReference>
<evidence type="ECO:0000313" key="8">
    <source>
        <dbReference type="EMBL" id="OPE50158.1"/>
    </source>
</evidence>
<evidence type="ECO:0000256" key="2">
    <source>
        <dbReference type="ARBA" id="ARBA00023015"/>
    </source>
</evidence>
<keyword evidence="11" id="KW-1185">Reference proteome</keyword>
<evidence type="ECO:0000256" key="3">
    <source>
        <dbReference type="ARBA" id="ARBA00023125"/>
    </source>
</evidence>
<gene>
    <name evidence="8" type="ORF">BV510_21340</name>
    <name evidence="9" type="ORF">CRI78_07200</name>
</gene>
<dbReference type="SUPFAM" id="SSF52172">
    <property type="entry name" value="CheY-like"/>
    <property type="match status" value="1"/>
</dbReference>
<accession>A0A1Q4H7B8</accession>
<feature type="modified residue" description="4-aspartylphosphate" evidence="5">
    <location>
        <position position="64"/>
    </location>
</feature>
<dbReference type="InterPro" id="IPR058245">
    <property type="entry name" value="NreC/VraR/RcsB-like_REC"/>
</dbReference>
<reference evidence="8 10" key="1">
    <citation type="submission" date="2016-09" db="EMBL/GenBank/DDBJ databases">
        <title>genome sequences of unsequenced Mycobacteria.</title>
        <authorList>
            <person name="Greninger A.L."/>
            <person name="Jerome K.R."/>
            <person name="Mcnair B."/>
            <person name="Wallis C."/>
            <person name="Fang F."/>
        </authorList>
    </citation>
    <scope>NUCLEOTIDE SEQUENCE [LARGE SCALE GENOMIC DNA]</scope>
    <source>
        <strain evidence="8 10">BM1</strain>
    </source>
</reference>